<reference evidence="2 3" key="1">
    <citation type="journal article" date="2018" name="IMA Fungus">
        <title>IMA Genome-F 9: Draft genome sequence of Annulohypoxylon stygium, Aspergillus mulundensis, Berkeleyomyces basicola (syn. Thielaviopsis basicola), Ceratocystis smalleyi, two Cercospora beticola strains, Coleophoma cylindrospora, Fusarium fracticaudum, Phialophora cf. hyalina, and Morchella septimelata.</title>
        <authorList>
            <person name="Wingfield B.D."/>
            <person name="Bills G.F."/>
            <person name="Dong Y."/>
            <person name="Huang W."/>
            <person name="Nel W.J."/>
            <person name="Swalarsk-Parry B.S."/>
            <person name="Vaghefi N."/>
            <person name="Wilken P.M."/>
            <person name="An Z."/>
            <person name="de Beer Z.W."/>
            <person name="De Vos L."/>
            <person name="Chen L."/>
            <person name="Duong T.A."/>
            <person name="Gao Y."/>
            <person name="Hammerbacher A."/>
            <person name="Kikkert J.R."/>
            <person name="Li Y."/>
            <person name="Li H."/>
            <person name="Li K."/>
            <person name="Li Q."/>
            <person name="Liu X."/>
            <person name="Ma X."/>
            <person name="Naidoo K."/>
            <person name="Pethybridge S.J."/>
            <person name="Sun J."/>
            <person name="Steenkamp E.T."/>
            <person name="van der Nest M.A."/>
            <person name="van Wyk S."/>
            <person name="Wingfield M.J."/>
            <person name="Xiong C."/>
            <person name="Yue Q."/>
            <person name="Zhang X."/>
        </authorList>
    </citation>
    <scope>NUCLEOTIDE SEQUENCE [LARGE SCALE GENOMIC DNA]</scope>
    <source>
        <strain evidence="2 3">BP6252</strain>
    </source>
</reference>
<dbReference type="CDD" id="cd10527">
    <property type="entry name" value="SET_LSMT"/>
    <property type="match status" value="1"/>
</dbReference>
<name>A0A3D8S7L9_9HELO</name>
<proteinExistence type="predicted"/>
<dbReference type="PANTHER" id="PTHR13271">
    <property type="entry name" value="UNCHARACTERIZED PUTATIVE METHYLTRANSFERASE"/>
    <property type="match status" value="1"/>
</dbReference>
<dbReference type="Proteomes" id="UP000256645">
    <property type="component" value="Unassembled WGS sequence"/>
</dbReference>
<dbReference type="PANTHER" id="PTHR13271:SF76">
    <property type="entry name" value="SET DOMAIN-CONTAINING PROTEIN 8"/>
    <property type="match status" value="1"/>
</dbReference>
<dbReference type="EMBL" id="PDLM01000003">
    <property type="protein sequence ID" value="RDW82190.1"/>
    <property type="molecule type" value="Genomic_DNA"/>
</dbReference>
<dbReference type="AlphaFoldDB" id="A0A3D8S7L9"/>
<organism evidence="2 3">
    <name type="scientific">Coleophoma cylindrospora</name>
    <dbReference type="NCBI Taxonomy" id="1849047"/>
    <lineage>
        <taxon>Eukaryota</taxon>
        <taxon>Fungi</taxon>
        <taxon>Dikarya</taxon>
        <taxon>Ascomycota</taxon>
        <taxon>Pezizomycotina</taxon>
        <taxon>Leotiomycetes</taxon>
        <taxon>Helotiales</taxon>
        <taxon>Dermateaceae</taxon>
        <taxon>Coleophoma</taxon>
    </lineage>
</organism>
<evidence type="ECO:0000256" key="1">
    <source>
        <dbReference type="SAM" id="MobiDB-lite"/>
    </source>
</evidence>
<dbReference type="GO" id="GO:0005634">
    <property type="term" value="C:nucleus"/>
    <property type="evidence" value="ECO:0007669"/>
    <property type="project" value="TreeGrafter"/>
</dbReference>
<comment type="caution">
    <text evidence="2">The sequence shown here is derived from an EMBL/GenBank/DDBJ whole genome shotgun (WGS) entry which is preliminary data.</text>
</comment>
<dbReference type="Gene3D" id="3.90.1410.10">
    <property type="entry name" value="set domain protein methyltransferase, domain 1"/>
    <property type="match status" value="1"/>
</dbReference>
<evidence type="ECO:0008006" key="4">
    <source>
        <dbReference type="Google" id="ProtNLM"/>
    </source>
</evidence>
<feature type="region of interest" description="Disordered" evidence="1">
    <location>
        <begin position="466"/>
        <end position="485"/>
    </location>
</feature>
<keyword evidence="3" id="KW-1185">Reference proteome</keyword>
<protein>
    <recommendedName>
        <fullName evidence="4">SET domain-containing protein</fullName>
    </recommendedName>
</protein>
<sequence length="485" mass="54678">MHRTTLPITALPAWAKLNDVDFLDTCVTDLGTSSPAAAKGFGITTSRSLSSREVSDLPTLLIIPRELVLSAEAVEEHAKADQHFREVLERVGGRGLKDHAMLFLLMQITISNLEHKQNVGLSGPWTEYVKLLPGNIPVPTMWSEEERYMLKGTSLEVAVSAKMEALQKEFDHLREKTEQIGWCQKCWWENGNLRLSDWVLLDAWYRSRSLELPHAGEAMVPGLDMANHSSASNAYWEEVDKNVVLLLRPDLTLDAGSEITISYGTEKSAAEMLFSYGFVDEATTVHSLVLPVPPFPDDPFGKAKVAAFGQAPTVSFSRTDEKVEWKSPFLYLMCLNEEDGLDFKVLQETDGSRSALRIFWQEKDVTEEVDQFETLIADHPLKAVFQLRVVALLQDRIRQQLECLYNNEQAVQSIGALTSQSRMNSVLLLRRSEMNILEAVFEDLDNQKNSLLEDESVLMYLGSMDVEEQQPEEVEATNEDEDDFS</sequence>
<accession>A0A3D8S7L9</accession>
<dbReference type="GO" id="GO:0016279">
    <property type="term" value="F:protein-lysine N-methyltransferase activity"/>
    <property type="evidence" value="ECO:0007669"/>
    <property type="project" value="TreeGrafter"/>
</dbReference>
<evidence type="ECO:0000313" key="2">
    <source>
        <dbReference type="EMBL" id="RDW82190.1"/>
    </source>
</evidence>
<gene>
    <name evidence="2" type="ORF">BP6252_03302</name>
</gene>
<dbReference type="SUPFAM" id="SSF82199">
    <property type="entry name" value="SET domain"/>
    <property type="match status" value="1"/>
</dbReference>
<dbReference type="OrthoDB" id="441812at2759"/>
<dbReference type="InterPro" id="IPR046341">
    <property type="entry name" value="SET_dom_sf"/>
</dbReference>
<dbReference type="STRING" id="1849047.A0A3D8S7L9"/>
<evidence type="ECO:0000313" key="3">
    <source>
        <dbReference type="Proteomes" id="UP000256645"/>
    </source>
</evidence>
<dbReference type="InterPro" id="IPR050600">
    <property type="entry name" value="SETD3_SETD6_MTase"/>
</dbReference>